<comment type="function">
    <text evidence="1 9">Catalyzes the decarboxylation of orotidine 5'-monophosphate (OMP) to uridine 5'-monophosphate (UMP).</text>
</comment>
<dbReference type="InterPro" id="IPR014732">
    <property type="entry name" value="OMPdecase"/>
</dbReference>
<dbReference type="GO" id="GO:0006207">
    <property type="term" value="P:'de novo' pyrimidine nucleobase biosynthetic process"/>
    <property type="evidence" value="ECO:0007669"/>
    <property type="project" value="InterPro"/>
</dbReference>
<evidence type="ECO:0000256" key="8">
    <source>
        <dbReference type="ARBA" id="ARBA00061012"/>
    </source>
</evidence>
<dbReference type="SUPFAM" id="SSF51366">
    <property type="entry name" value="Ribulose-phoshate binding barrel"/>
    <property type="match status" value="1"/>
</dbReference>
<dbReference type="Proteomes" id="UP000051131">
    <property type="component" value="Unassembled WGS sequence"/>
</dbReference>
<comment type="subunit">
    <text evidence="3 9">Homodimer.</text>
</comment>
<reference evidence="14 15" key="1">
    <citation type="journal article" date="2015" name="Genome Announc.">
        <title>Expanding the biotechnology potential of lactobacilli through comparative genomics of 213 strains and associated genera.</title>
        <authorList>
            <person name="Sun Z."/>
            <person name="Harris H.M."/>
            <person name="McCann A."/>
            <person name="Guo C."/>
            <person name="Argimon S."/>
            <person name="Zhang W."/>
            <person name="Yang X."/>
            <person name="Jeffery I.B."/>
            <person name="Cooney J.C."/>
            <person name="Kagawa T.F."/>
            <person name="Liu W."/>
            <person name="Song Y."/>
            <person name="Salvetti E."/>
            <person name="Wrobel A."/>
            <person name="Rasinkangas P."/>
            <person name="Parkhill J."/>
            <person name="Rea M.C."/>
            <person name="O'Sullivan O."/>
            <person name="Ritari J."/>
            <person name="Douillard F.P."/>
            <person name="Paul Ross R."/>
            <person name="Yang R."/>
            <person name="Briner A.E."/>
            <person name="Felis G.E."/>
            <person name="de Vos W.M."/>
            <person name="Barrangou R."/>
            <person name="Klaenhammer T.R."/>
            <person name="Caufield P.W."/>
            <person name="Cui Y."/>
            <person name="Zhang H."/>
            <person name="O'Toole P.W."/>
        </authorList>
    </citation>
    <scope>NUCLEOTIDE SEQUENCE [LARGE SCALE GENOMIC DNA]</scope>
    <source>
        <strain evidence="14 15">DSM 21116</strain>
    </source>
</reference>
<feature type="active site" description="Proton donor" evidence="9">
    <location>
        <position position="63"/>
    </location>
</feature>
<dbReference type="InterPro" id="IPR047596">
    <property type="entry name" value="OMPdecase_bac"/>
</dbReference>
<dbReference type="Gene3D" id="3.20.20.70">
    <property type="entry name" value="Aldolase class I"/>
    <property type="match status" value="1"/>
</dbReference>
<dbReference type="OrthoDB" id="9806203at2"/>
<keyword evidence="15" id="KW-1185">Reference proteome</keyword>
<dbReference type="GO" id="GO:0004590">
    <property type="term" value="F:orotidine-5'-phosphate decarboxylase activity"/>
    <property type="evidence" value="ECO:0007669"/>
    <property type="project" value="UniProtKB-UniRule"/>
</dbReference>
<dbReference type="InterPro" id="IPR001754">
    <property type="entry name" value="OMPdeCOase_dom"/>
</dbReference>
<dbReference type="HAMAP" id="MF_01200_B">
    <property type="entry name" value="OMPdecase_type1_B"/>
    <property type="match status" value="1"/>
</dbReference>
<evidence type="ECO:0000256" key="2">
    <source>
        <dbReference type="ARBA" id="ARBA00004861"/>
    </source>
</evidence>
<evidence type="ECO:0000256" key="7">
    <source>
        <dbReference type="ARBA" id="ARBA00049157"/>
    </source>
</evidence>
<feature type="binding site" evidence="9 11">
    <location>
        <position position="34"/>
    </location>
    <ligand>
        <name>substrate</name>
    </ligand>
</feature>
<dbReference type="GO" id="GO:0005829">
    <property type="term" value="C:cytosol"/>
    <property type="evidence" value="ECO:0007669"/>
    <property type="project" value="TreeGrafter"/>
</dbReference>
<evidence type="ECO:0000256" key="4">
    <source>
        <dbReference type="ARBA" id="ARBA00022793"/>
    </source>
</evidence>
<comment type="catalytic activity">
    <reaction evidence="7 9 12">
        <text>orotidine 5'-phosphate + H(+) = UMP + CO2</text>
        <dbReference type="Rhea" id="RHEA:11596"/>
        <dbReference type="ChEBI" id="CHEBI:15378"/>
        <dbReference type="ChEBI" id="CHEBI:16526"/>
        <dbReference type="ChEBI" id="CHEBI:57538"/>
        <dbReference type="ChEBI" id="CHEBI:57865"/>
        <dbReference type="EC" id="4.1.1.23"/>
    </reaction>
</comment>
<comment type="similarity">
    <text evidence="8 9">Belongs to the OMP decarboxylase family. Type 1 subfamily.</text>
</comment>
<feature type="binding site" evidence="9 11">
    <location>
        <position position="11"/>
    </location>
    <ligand>
        <name>substrate</name>
    </ligand>
</feature>
<organism evidence="14 15">
    <name type="scientific">Liquorilactobacillus cacaonum DSM 21116</name>
    <dbReference type="NCBI Taxonomy" id="1423729"/>
    <lineage>
        <taxon>Bacteria</taxon>
        <taxon>Bacillati</taxon>
        <taxon>Bacillota</taxon>
        <taxon>Bacilli</taxon>
        <taxon>Lactobacillales</taxon>
        <taxon>Lactobacillaceae</taxon>
        <taxon>Liquorilactobacillus</taxon>
    </lineage>
</organism>
<feature type="active site" description="For OMPdecase activity" evidence="10">
    <location>
        <position position="63"/>
    </location>
</feature>
<feature type="binding site" evidence="9 11">
    <location>
        <position position="123"/>
    </location>
    <ligand>
        <name>substrate</name>
    </ligand>
</feature>
<dbReference type="CDD" id="cd04725">
    <property type="entry name" value="OMP_decarboxylase_like"/>
    <property type="match status" value="1"/>
</dbReference>
<evidence type="ECO:0000256" key="5">
    <source>
        <dbReference type="ARBA" id="ARBA00022975"/>
    </source>
</evidence>
<keyword evidence="5 9" id="KW-0665">Pyrimidine biosynthesis</keyword>
<dbReference type="NCBIfam" id="NF001273">
    <property type="entry name" value="PRK00230.1"/>
    <property type="match status" value="1"/>
</dbReference>
<feature type="domain" description="Orotidine 5'-phosphate decarboxylase" evidence="13">
    <location>
        <begin position="5"/>
        <end position="230"/>
    </location>
</feature>
<evidence type="ECO:0000256" key="1">
    <source>
        <dbReference type="ARBA" id="ARBA00002356"/>
    </source>
</evidence>
<dbReference type="RefSeq" id="WP_057829369.1">
    <property type="nucleotide sequence ID" value="NZ_AYZE01000015.1"/>
</dbReference>
<evidence type="ECO:0000256" key="12">
    <source>
        <dbReference type="RuleBase" id="RU000512"/>
    </source>
</evidence>
<evidence type="ECO:0000256" key="6">
    <source>
        <dbReference type="ARBA" id="ARBA00023239"/>
    </source>
</evidence>
<dbReference type="PANTHER" id="PTHR32119">
    <property type="entry name" value="OROTIDINE 5'-PHOSPHATE DECARBOXYLASE"/>
    <property type="match status" value="1"/>
</dbReference>
<dbReference type="NCBIfam" id="TIGR01740">
    <property type="entry name" value="pyrF"/>
    <property type="match status" value="1"/>
</dbReference>
<dbReference type="SMART" id="SM00934">
    <property type="entry name" value="OMPdecase"/>
    <property type="match status" value="1"/>
</dbReference>
<sequence length="238" mass="26196">MKINRPIIALDFPNRIETMKFLAAFPQDEHLFVKIGMELYYSEGADMVREIKSLGHDVFLDLKCHDIPHTVESAMRVLGKIGVDLTTLHASGGTEMMCAAKNGLLDGSSGKESAKILAITQLTSIDQKMLKDEQLVDVPLKKSVLHYAKIAKKAEMDGVVCSAFESKEIFAETGNDFLRVTPGIRLAGGEVGDQKRVMTPDEAARNQSSAIVVGRTITQAKDRVSAYQTVKKLWEDAK</sequence>
<dbReference type="EMBL" id="AYZE01000015">
    <property type="protein sequence ID" value="KRM90244.1"/>
    <property type="molecule type" value="Genomic_DNA"/>
</dbReference>
<dbReference type="Pfam" id="PF00215">
    <property type="entry name" value="OMPdecase"/>
    <property type="match status" value="1"/>
</dbReference>
<dbReference type="AlphaFoldDB" id="A0A0R2CJW0"/>
<feature type="binding site" evidence="9 11">
    <location>
        <position position="185"/>
    </location>
    <ligand>
        <name>substrate</name>
    </ligand>
</feature>
<evidence type="ECO:0000256" key="3">
    <source>
        <dbReference type="ARBA" id="ARBA00011738"/>
    </source>
</evidence>
<evidence type="ECO:0000256" key="11">
    <source>
        <dbReference type="PIRSR" id="PIRSR614732-2"/>
    </source>
</evidence>
<dbReference type="STRING" id="1423729.FC80_GL001144"/>
<comment type="caution">
    <text evidence="14">The sequence shown here is derived from an EMBL/GenBank/DDBJ whole genome shotgun (WGS) entry which is preliminary data.</text>
</comment>
<evidence type="ECO:0000313" key="14">
    <source>
        <dbReference type="EMBL" id="KRM90244.1"/>
    </source>
</evidence>
<feature type="binding site" evidence="9">
    <location>
        <begin position="61"/>
        <end position="70"/>
    </location>
    <ligand>
        <name>substrate</name>
    </ligand>
</feature>
<feature type="active site" description="For OMPdecase activity" evidence="10">
    <location>
        <position position="61"/>
    </location>
</feature>
<comment type="pathway">
    <text evidence="2 9 12">Pyrimidine metabolism; UMP biosynthesis via de novo pathway; UMP from orotate: step 2/2.</text>
</comment>
<dbReference type="UniPathway" id="UPA00070">
    <property type="reaction ID" value="UER00120"/>
</dbReference>
<dbReference type="InterPro" id="IPR013785">
    <property type="entry name" value="Aldolase_TIM"/>
</dbReference>
<dbReference type="PROSITE" id="PS00156">
    <property type="entry name" value="OMPDECASE"/>
    <property type="match status" value="1"/>
</dbReference>
<feature type="binding site" evidence="9 11">
    <location>
        <position position="194"/>
    </location>
    <ligand>
        <name>substrate</name>
    </ligand>
</feature>
<evidence type="ECO:0000313" key="15">
    <source>
        <dbReference type="Proteomes" id="UP000051131"/>
    </source>
</evidence>
<dbReference type="InterPro" id="IPR018089">
    <property type="entry name" value="OMPdecase_AS"/>
</dbReference>
<gene>
    <name evidence="9" type="primary">pyrF</name>
    <name evidence="14" type="ORF">FC80_GL001144</name>
</gene>
<accession>A0A0R2CJW0</accession>
<evidence type="ECO:0000256" key="10">
    <source>
        <dbReference type="PIRSR" id="PIRSR614732-1"/>
    </source>
</evidence>
<dbReference type="PANTHER" id="PTHR32119:SF2">
    <property type="entry name" value="OROTIDINE 5'-PHOSPHATE DECARBOXYLASE"/>
    <property type="match status" value="1"/>
</dbReference>
<feature type="active site" description="For OMPdecase activity" evidence="10">
    <location>
        <position position="66"/>
    </location>
</feature>
<keyword evidence="4 9" id="KW-0210">Decarboxylase</keyword>
<dbReference type="EC" id="4.1.1.23" evidence="9"/>
<dbReference type="GO" id="GO:0044205">
    <property type="term" value="P:'de novo' UMP biosynthetic process"/>
    <property type="evidence" value="ECO:0007669"/>
    <property type="project" value="UniProtKB-UniRule"/>
</dbReference>
<feature type="binding site" evidence="9 11">
    <location>
        <position position="214"/>
    </location>
    <ligand>
        <name>substrate</name>
    </ligand>
</feature>
<feature type="binding site" evidence="9 11">
    <location>
        <position position="215"/>
    </location>
    <ligand>
        <name>substrate</name>
    </ligand>
</feature>
<evidence type="ECO:0000259" key="13">
    <source>
        <dbReference type="SMART" id="SM00934"/>
    </source>
</evidence>
<dbReference type="FunFam" id="3.20.20.70:FF:000015">
    <property type="entry name" value="Orotidine 5'-phosphate decarboxylase"/>
    <property type="match status" value="1"/>
</dbReference>
<proteinExistence type="inferred from homology"/>
<name>A0A0R2CJW0_9LACO</name>
<evidence type="ECO:0000256" key="9">
    <source>
        <dbReference type="HAMAP-Rule" id="MF_01200"/>
    </source>
</evidence>
<dbReference type="InterPro" id="IPR011060">
    <property type="entry name" value="RibuloseP-bd_barrel"/>
</dbReference>
<dbReference type="PATRIC" id="fig|1423729.3.peg.1158"/>
<keyword evidence="6 9" id="KW-0456">Lyase</keyword>
<protein>
    <recommendedName>
        <fullName evidence="9">Orotidine 5'-phosphate decarboxylase</fullName>
        <ecNumber evidence="9">4.1.1.23</ecNumber>
    </recommendedName>
    <alternativeName>
        <fullName evidence="9">OMP decarboxylase</fullName>
        <shortName evidence="9">OMPDCase</shortName>
        <shortName evidence="9">OMPdecase</shortName>
    </alternativeName>
</protein>